<dbReference type="GO" id="GO:0016020">
    <property type="term" value="C:membrane"/>
    <property type="evidence" value="ECO:0007669"/>
    <property type="project" value="GOC"/>
</dbReference>
<dbReference type="InterPro" id="IPR039528">
    <property type="entry name" value="DPM1-like"/>
</dbReference>
<dbReference type="Pfam" id="PF00535">
    <property type="entry name" value="Glycos_transf_2"/>
    <property type="match status" value="1"/>
</dbReference>
<evidence type="ECO:0000256" key="2">
    <source>
        <dbReference type="ARBA" id="ARBA00022676"/>
    </source>
</evidence>
<feature type="domain" description="Glycosyltransferase 2-like" evidence="4">
    <location>
        <begin position="7"/>
        <end position="170"/>
    </location>
</feature>
<dbReference type="FunFam" id="3.90.550.10:FF:000122">
    <property type="entry name" value="Dolichol-phosphate mannosyltransferase subunit 1"/>
    <property type="match status" value="1"/>
</dbReference>
<dbReference type="GO" id="GO:0009247">
    <property type="term" value="P:glycolipid biosynthetic process"/>
    <property type="evidence" value="ECO:0007669"/>
    <property type="project" value="TreeGrafter"/>
</dbReference>
<organism evidence="5">
    <name type="scientific">hydrothermal vent metagenome</name>
    <dbReference type="NCBI Taxonomy" id="652676"/>
    <lineage>
        <taxon>unclassified sequences</taxon>
        <taxon>metagenomes</taxon>
        <taxon>ecological metagenomes</taxon>
    </lineage>
</organism>
<evidence type="ECO:0000313" key="5">
    <source>
        <dbReference type="EMBL" id="VAX18263.1"/>
    </source>
</evidence>
<gene>
    <name evidence="5" type="ORF">MNBD_NITROSPINAE04-562</name>
</gene>
<protein>
    <submittedName>
        <fullName evidence="5">Dolichol-phosphate mannosyltransferase</fullName>
    </submittedName>
</protein>
<name>A0A3B1C0Y7_9ZZZZ</name>
<sequence>MESKILVIIPTYNEIENIENIVAEVFKYVPTANILVVDDNSPDGTGAAVEKLSEKDDRVRLIMRPGKLGLGTAYITGFQYAIENEYDYIFEMDADFSHNPAHMPRFLDAIKGADLVIGSRYISGGGIENWSIFRKLVSRCGSLYSRLLLSVPYNDLTGGFKCFRRKALQAIPLEEIQSEGYAFQIEVTYRTHKRGFLIKEIPILFADRRGGHSKMSWKIFFEAIYRVWQMRFTI</sequence>
<dbReference type="PANTHER" id="PTHR43398">
    <property type="entry name" value="DOLICHOL-PHOSPHATE MANNOSYLTRANSFERASE SUBUNIT 1"/>
    <property type="match status" value="1"/>
</dbReference>
<dbReference type="EMBL" id="UOGA01000119">
    <property type="protein sequence ID" value="VAX18263.1"/>
    <property type="molecule type" value="Genomic_DNA"/>
</dbReference>
<keyword evidence="3 5" id="KW-0808">Transferase</keyword>
<dbReference type="InterPro" id="IPR001173">
    <property type="entry name" value="Glyco_trans_2-like"/>
</dbReference>
<dbReference type="PANTHER" id="PTHR43398:SF1">
    <property type="entry name" value="DOLICHOL-PHOSPHATE MANNOSYLTRANSFERASE SUBUNIT 1"/>
    <property type="match status" value="1"/>
</dbReference>
<evidence type="ECO:0000256" key="1">
    <source>
        <dbReference type="ARBA" id="ARBA00006739"/>
    </source>
</evidence>
<evidence type="ECO:0000259" key="4">
    <source>
        <dbReference type="Pfam" id="PF00535"/>
    </source>
</evidence>
<dbReference type="GO" id="GO:0004582">
    <property type="term" value="F:dolichyl-phosphate beta-D-mannosyltransferase activity"/>
    <property type="evidence" value="ECO:0007669"/>
    <property type="project" value="InterPro"/>
</dbReference>
<dbReference type="Gene3D" id="3.90.550.10">
    <property type="entry name" value="Spore Coat Polysaccharide Biosynthesis Protein SpsA, Chain A"/>
    <property type="match status" value="1"/>
</dbReference>
<dbReference type="CDD" id="cd06442">
    <property type="entry name" value="DPM1_like"/>
    <property type="match status" value="1"/>
</dbReference>
<comment type="similarity">
    <text evidence="1">Belongs to the glycosyltransferase 2 family.</text>
</comment>
<accession>A0A3B1C0Y7</accession>
<evidence type="ECO:0000256" key="3">
    <source>
        <dbReference type="ARBA" id="ARBA00022679"/>
    </source>
</evidence>
<reference evidence="5" key="1">
    <citation type="submission" date="2018-06" db="EMBL/GenBank/DDBJ databases">
        <authorList>
            <person name="Zhirakovskaya E."/>
        </authorList>
    </citation>
    <scope>NUCLEOTIDE SEQUENCE</scope>
</reference>
<dbReference type="SUPFAM" id="SSF53448">
    <property type="entry name" value="Nucleotide-diphospho-sugar transferases"/>
    <property type="match status" value="1"/>
</dbReference>
<keyword evidence="2 5" id="KW-0328">Glycosyltransferase</keyword>
<proteinExistence type="inferred from homology"/>
<dbReference type="InterPro" id="IPR029044">
    <property type="entry name" value="Nucleotide-diphossugar_trans"/>
</dbReference>
<dbReference type="AlphaFoldDB" id="A0A3B1C0Y7"/>